<evidence type="ECO:0000259" key="3">
    <source>
        <dbReference type="Pfam" id="PF00933"/>
    </source>
</evidence>
<dbReference type="InterPro" id="IPR017853">
    <property type="entry name" value="GH"/>
</dbReference>
<dbReference type="HOGENOM" id="CLU_1153391_0_0_1"/>
<evidence type="ECO:0000259" key="4">
    <source>
        <dbReference type="Pfam" id="PF01915"/>
    </source>
</evidence>
<dbReference type="GO" id="GO:0009251">
    <property type="term" value="P:glucan catabolic process"/>
    <property type="evidence" value="ECO:0000318"/>
    <property type="project" value="GO_Central"/>
</dbReference>
<reference evidence="5" key="2">
    <citation type="submission" date="2015-06" db="UniProtKB">
        <authorList>
            <consortium name="EnsemblPlants"/>
        </authorList>
    </citation>
    <scope>IDENTIFICATION</scope>
    <source>
        <strain evidence="5">DM1-3 516 R44</strain>
    </source>
</reference>
<dbReference type="Gene3D" id="3.20.20.300">
    <property type="entry name" value="Glycoside hydrolase, family 3, N-terminal domain"/>
    <property type="match status" value="1"/>
</dbReference>
<dbReference type="GO" id="GO:0008422">
    <property type="term" value="F:beta-glucosidase activity"/>
    <property type="evidence" value="ECO:0000318"/>
    <property type="project" value="GO_Central"/>
</dbReference>
<dbReference type="SUPFAM" id="SSF52279">
    <property type="entry name" value="Beta-D-glucan exohydrolase, C-terminal domain"/>
    <property type="match status" value="1"/>
</dbReference>
<dbReference type="AlphaFoldDB" id="M1CZQ6"/>
<feature type="domain" description="Glycoside hydrolase family 3 N-terminal" evidence="3">
    <location>
        <begin position="3"/>
        <end position="115"/>
    </location>
</feature>
<dbReference type="PaxDb" id="4113-PGSC0003DMT400078247"/>
<dbReference type="InParanoid" id="M1CZQ6"/>
<dbReference type="PANTHER" id="PTHR30620:SF35">
    <property type="entry name" value="GLYCOSYL HYDROLASE FAMILY PROTEIN"/>
    <property type="match status" value="1"/>
</dbReference>
<dbReference type="Gramene" id="PGSC0003DMT400078247">
    <property type="protein sequence ID" value="PGSC0003DMT400078247"/>
    <property type="gene ID" value="PGSC0003DMG400030452"/>
</dbReference>
<evidence type="ECO:0000256" key="1">
    <source>
        <dbReference type="ARBA" id="ARBA00022801"/>
    </source>
</evidence>
<dbReference type="OMA" id="RTIIMIP"/>
<dbReference type="EnsemblPlants" id="PGSC0003DMT400078247">
    <property type="protein sequence ID" value="PGSC0003DMT400078247"/>
    <property type="gene ID" value="PGSC0003DMG400030452"/>
</dbReference>
<dbReference type="Pfam" id="PF01915">
    <property type="entry name" value="Glyco_hydro_3_C"/>
    <property type="match status" value="1"/>
</dbReference>
<dbReference type="InterPro" id="IPR036881">
    <property type="entry name" value="Glyco_hydro_3_C_sf"/>
</dbReference>
<keyword evidence="2" id="KW-0326">Glycosidase</keyword>
<evidence type="ECO:0000256" key="2">
    <source>
        <dbReference type="ARBA" id="ARBA00023295"/>
    </source>
</evidence>
<dbReference type="eggNOG" id="ENOG502QQ55">
    <property type="taxonomic scope" value="Eukaryota"/>
</dbReference>
<organism evidence="5 6">
    <name type="scientific">Solanum tuberosum</name>
    <name type="common">Potato</name>
    <dbReference type="NCBI Taxonomy" id="4113"/>
    <lineage>
        <taxon>Eukaryota</taxon>
        <taxon>Viridiplantae</taxon>
        <taxon>Streptophyta</taxon>
        <taxon>Embryophyta</taxon>
        <taxon>Tracheophyta</taxon>
        <taxon>Spermatophyta</taxon>
        <taxon>Magnoliopsida</taxon>
        <taxon>eudicotyledons</taxon>
        <taxon>Gunneridae</taxon>
        <taxon>Pentapetalae</taxon>
        <taxon>asterids</taxon>
        <taxon>lamiids</taxon>
        <taxon>Solanales</taxon>
        <taxon>Solanaceae</taxon>
        <taxon>Solanoideae</taxon>
        <taxon>Solaneae</taxon>
        <taxon>Solanum</taxon>
    </lineage>
</organism>
<proteinExistence type="predicted"/>
<dbReference type="Pfam" id="PF00933">
    <property type="entry name" value="Glyco_hydro_3"/>
    <property type="match status" value="1"/>
</dbReference>
<keyword evidence="6" id="KW-1185">Reference proteome</keyword>
<dbReference type="Gene3D" id="3.40.50.1700">
    <property type="entry name" value="Glycoside hydrolase family 3 C-terminal domain"/>
    <property type="match status" value="1"/>
</dbReference>
<dbReference type="Proteomes" id="UP000011115">
    <property type="component" value="Unassembled WGS sequence"/>
</dbReference>
<accession>M1CZQ6</accession>
<sequence length="241" mass="26613">MHELLSIHMPAYDDSIIKGVASVMASYSSWNGRKMHTDHDLVTGFLKDWQGIDRLTSPPHANYTYSVETSILAGVDMVMVPYYFTEFINDLTYLVKNNFIPTDRIDDAVERILSVKFTLGLFENPYTDFSLINEVGRQERTTILGAIKSAVDPGTEVIYVENPDSKYATSSGFDYAIVVVGEHTCAESAGDSPTLTMADPGPDVINNVCQSMKCVVIVISGRPLVLEPYLLSIDALVAAWN</sequence>
<reference evidence="6" key="1">
    <citation type="journal article" date="2011" name="Nature">
        <title>Genome sequence and analysis of the tuber crop potato.</title>
        <authorList>
            <consortium name="The Potato Genome Sequencing Consortium"/>
        </authorList>
    </citation>
    <scope>NUCLEOTIDE SEQUENCE [LARGE SCALE GENOMIC DNA]</scope>
    <source>
        <strain evidence="6">cv. DM1-3 516 R44</strain>
    </source>
</reference>
<dbReference type="PANTHER" id="PTHR30620">
    <property type="entry name" value="PERIPLASMIC BETA-GLUCOSIDASE-RELATED"/>
    <property type="match status" value="1"/>
</dbReference>
<evidence type="ECO:0000313" key="5">
    <source>
        <dbReference type="EnsemblPlants" id="PGSC0003DMT400078247"/>
    </source>
</evidence>
<feature type="domain" description="Glycoside hydrolase family 3 C-terminal" evidence="4">
    <location>
        <begin position="141"/>
        <end position="240"/>
    </location>
</feature>
<evidence type="ECO:0000313" key="6">
    <source>
        <dbReference type="Proteomes" id="UP000011115"/>
    </source>
</evidence>
<dbReference type="InterPro" id="IPR002772">
    <property type="entry name" value="Glyco_hydro_3_C"/>
</dbReference>
<protein>
    <submittedName>
        <fullName evidence="5">Periplasmic beta-glucosidase</fullName>
    </submittedName>
</protein>
<dbReference type="SUPFAM" id="SSF51445">
    <property type="entry name" value="(Trans)glycosidases"/>
    <property type="match status" value="1"/>
</dbReference>
<dbReference type="InterPro" id="IPR051915">
    <property type="entry name" value="Cellulose_Degrad_GH3"/>
</dbReference>
<dbReference type="InterPro" id="IPR036962">
    <property type="entry name" value="Glyco_hydro_3_N_sf"/>
</dbReference>
<name>M1CZQ6_SOLTU</name>
<dbReference type="InterPro" id="IPR001764">
    <property type="entry name" value="Glyco_hydro_3_N"/>
</dbReference>
<keyword evidence="1" id="KW-0378">Hydrolase</keyword>